<evidence type="ECO:0000256" key="1">
    <source>
        <dbReference type="SAM" id="Coils"/>
    </source>
</evidence>
<proteinExistence type="predicted"/>
<feature type="coiled-coil region" evidence="1">
    <location>
        <begin position="111"/>
        <end position="138"/>
    </location>
</feature>
<sequence>MSRKHSKKDKTQLSFNKTYSGTKDKFGEIITSPAQHDVSFATELESTSDPLKHKLYAKSIPRSPPKLSDQSESLATDNIFASEIKSVSSPMATETSILPSIHDEGFSSSHKESENLRINNLENRITALETHILDVSKEMGRILEHQINIIKAIEGLSIEIRNTKNQIAR</sequence>
<protein>
    <submittedName>
        <fullName evidence="2">Uncharacterized protein</fullName>
    </submittedName>
</protein>
<accession>A0A6C0C8W3</accession>
<name>A0A6C0C8W3_9ZZZZ</name>
<dbReference type="EMBL" id="MN739359">
    <property type="protein sequence ID" value="QHT00807.1"/>
    <property type="molecule type" value="Genomic_DNA"/>
</dbReference>
<reference evidence="2" key="1">
    <citation type="journal article" date="2020" name="Nature">
        <title>Giant virus diversity and host interactions through global metagenomics.</title>
        <authorList>
            <person name="Schulz F."/>
            <person name="Roux S."/>
            <person name="Paez-Espino D."/>
            <person name="Jungbluth S."/>
            <person name="Walsh D.A."/>
            <person name="Denef V.J."/>
            <person name="McMahon K.D."/>
            <person name="Konstantinidis K.T."/>
            <person name="Eloe-Fadrosh E.A."/>
            <person name="Kyrpides N.C."/>
            <person name="Woyke T."/>
        </authorList>
    </citation>
    <scope>NUCLEOTIDE SEQUENCE</scope>
    <source>
        <strain evidence="2">GVMAG-M-3300020192-26</strain>
    </source>
</reference>
<keyword evidence="1" id="KW-0175">Coiled coil</keyword>
<organism evidence="2">
    <name type="scientific">viral metagenome</name>
    <dbReference type="NCBI Taxonomy" id="1070528"/>
    <lineage>
        <taxon>unclassified sequences</taxon>
        <taxon>metagenomes</taxon>
        <taxon>organismal metagenomes</taxon>
    </lineage>
</organism>
<dbReference type="AlphaFoldDB" id="A0A6C0C8W3"/>
<evidence type="ECO:0000313" key="2">
    <source>
        <dbReference type="EMBL" id="QHT00807.1"/>
    </source>
</evidence>